<dbReference type="Gene3D" id="3.30.460.10">
    <property type="entry name" value="Beta Polymerase, domain 2"/>
    <property type="match status" value="1"/>
</dbReference>
<reference evidence="17" key="1">
    <citation type="submission" date="2023-10" db="EMBL/GenBank/DDBJ databases">
        <title>Genome assemblies of two species of porcelain crab, Petrolisthes cinctipes and Petrolisthes manimaculis (Anomura: Porcellanidae).</title>
        <authorList>
            <person name="Angst P."/>
        </authorList>
    </citation>
    <scope>NUCLEOTIDE SEQUENCE</scope>
    <source>
        <strain evidence="17">PB745_01</strain>
        <tissue evidence="17">Gill</tissue>
    </source>
</reference>
<keyword evidence="8" id="KW-0479">Metal-binding</keyword>
<sequence length="276" mass="32126">MEYKGIKIDLLFARLALNEVHDSVDLRDDTVFMNMDEKSVRSLNGFRVTNEILRQVPNREGFRVTLRAIKLWAKLYLKEPNVGKLGFKVWNPQENLKDRFHLMPIVTPAYPQQNSTYNTCHPTLDVMVEEFKAGRWMIDDIMRGEATWDKLFHPSNFFMNYKHFLVVTAEAQTPEDHLEWYGLVESKIRHFICSLGENPAIETVHINPTTFTCSNEEYAQTPHSSWFLGVVFHISEIDNINLNDAFIHFVEVVSLYSTNVFAGTQDNHTTRSHKSR</sequence>
<evidence type="ECO:0000256" key="8">
    <source>
        <dbReference type="ARBA" id="ARBA00022723"/>
    </source>
</evidence>
<dbReference type="EC" id="2.7.7.19" evidence="5"/>
<evidence type="ECO:0000256" key="5">
    <source>
        <dbReference type="ARBA" id="ARBA00012388"/>
    </source>
</evidence>
<keyword evidence="10" id="KW-0067">ATP-binding</keyword>
<comment type="cofactor">
    <cofactor evidence="1">
        <name>Mn(2+)</name>
        <dbReference type="ChEBI" id="CHEBI:29035"/>
    </cofactor>
</comment>
<evidence type="ECO:0000256" key="4">
    <source>
        <dbReference type="ARBA" id="ARBA00010912"/>
    </source>
</evidence>
<dbReference type="GO" id="GO:0046872">
    <property type="term" value="F:metal ion binding"/>
    <property type="evidence" value="ECO:0007669"/>
    <property type="project" value="UniProtKB-KW"/>
</dbReference>
<dbReference type="Pfam" id="PF20750">
    <property type="entry name" value="PAP_NTPase"/>
    <property type="match status" value="1"/>
</dbReference>
<dbReference type="InterPro" id="IPR007010">
    <property type="entry name" value="PolA_pol_RNA-bd_dom"/>
</dbReference>
<organism evidence="17 18">
    <name type="scientific">Petrolisthes cinctipes</name>
    <name type="common">Flat porcelain crab</name>
    <dbReference type="NCBI Taxonomy" id="88211"/>
    <lineage>
        <taxon>Eukaryota</taxon>
        <taxon>Metazoa</taxon>
        <taxon>Ecdysozoa</taxon>
        <taxon>Arthropoda</taxon>
        <taxon>Crustacea</taxon>
        <taxon>Multicrustacea</taxon>
        <taxon>Malacostraca</taxon>
        <taxon>Eumalacostraca</taxon>
        <taxon>Eucarida</taxon>
        <taxon>Decapoda</taxon>
        <taxon>Pleocyemata</taxon>
        <taxon>Anomura</taxon>
        <taxon>Galatheoidea</taxon>
        <taxon>Porcellanidae</taxon>
        <taxon>Petrolisthes</taxon>
    </lineage>
</organism>
<evidence type="ECO:0000259" key="16">
    <source>
        <dbReference type="Pfam" id="PF20750"/>
    </source>
</evidence>
<name>A0AAE1GNX8_PETCI</name>
<dbReference type="PANTHER" id="PTHR10682">
    <property type="entry name" value="POLY A POLYMERASE"/>
    <property type="match status" value="1"/>
</dbReference>
<dbReference type="InterPro" id="IPR048840">
    <property type="entry name" value="PolA_pol_NTPase"/>
</dbReference>
<keyword evidence="7" id="KW-0808">Transferase</keyword>
<dbReference type="InterPro" id="IPR007012">
    <property type="entry name" value="PolA_pol_cen_dom"/>
</dbReference>
<dbReference type="GO" id="GO:1990817">
    <property type="term" value="F:poly(A) RNA polymerase activity"/>
    <property type="evidence" value="ECO:0007669"/>
    <property type="project" value="UniProtKB-EC"/>
</dbReference>
<keyword evidence="9" id="KW-0547">Nucleotide-binding</keyword>
<evidence type="ECO:0000256" key="10">
    <source>
        <dbReference type="ARBA" id="ARBA00022840"/>
    </source>
</evidence>
<dbReference type="GO" id="GO:0003723">
    <property type="term" value="F:RNA binding"/>
    <property type="evidence" value="ECO:0007669"/>
    <property type="project" value="InterPro"/>
</dbReference>
<dbReference type="GO" id="GO:0005634">
    <property type="term" value="C:nucleus"/>
    <property type="evidence" value="ECO:0007669"/>
    <property type="project" value="UniProtKB-SubCell"/>
</dbReference>
<dbReference type="SUPFAM" id="SSF81631">
    <property type="entry name" value="PAP/OAS1 substrate-binding domain"/>
    <property type="match status" value="1"/>
</dbReference>
<comment type="cofactor">
    <cofactor evidence="2">
        <name>Mg(2+)</name>
        <dbReference type="ChEBI" id="CHEBI:18420"/>
    </cofactor>
</comment>
<evidence type="ECO:0000256" key="1">
    <source>
        <dbReference type="ARBA" id="ARBA00001936"/>
    </source>
</evidence>
<feature type="domain" description="Poly(A) polymerase central" evidence="15">
    <location>
        <begin position="76"/>
        <end position="153"/>
    </location>
</feature>
<evidence type="ECO:0000256" key="3">
    <source>
        <dbReference type="ARBA" id="ARBA00004123"/>
    </source>
</evidence>
<feature type="domain" description="Poly(A) polymerase nucleotidyltransferase" evidence="16">
    <location>
        <begin position="1"/>
        <end position="56"/>
    </location>
</feature>
<dbReference type="Gene3D" id="1.10.1410.10">
    <property type="match status" value="1"/>
</dbReference>
<evidence type="ECO:0000256" key="2">
    <source>
        <dbReference type="ARBA" id="ARBA00001946"/>
    </source>
</evidence>
<gene>
    <name evidence="17" type="ORF">Pcinc_000847</name>
</gene>
<dbReference type="GO" id="GO:0005524">
    <property type="term" value="F:ATP binding"/>
    <property type="evidence" value="ECO:0007669"/>
    <property type="project" value="UniProtKB-KW"/>
</dbReference>
<protein>
    <recommendedName>
        <fullName evidence="5">polynucleotide adenylyltransferase</fullName>
        <ecNumber evidence="5">2.7.7.19</ecNumber>
    </recommendedName>
</protein>
<comment type="similarity">
    <text evidence="4">Belongs to the poly(A) polymerase family.</text>
</comment>
<dbReference type="Pfam" id="PF04928">
    <property type="entry name" value="PAP_central"/>
    <property type="match status" value="1"/>
</dbReference>
<dbReference type="Pfam" id="PF04926">
    <property type="entry name" value="PAP_RNA-bind"/>
    <property type="match status" value="1"/>
</dbReference>
<keyword evidence="18" id="KW-1185">Reference proteome</keyword>
<evidence type="ECO:0000259" key="15">
    <source>
        <dbReference type="Pfam" id="PF04928"/>
    </source>
</evidence>
<evidence type="ECO:0000313" key="18">
    <source>
        <dbReference type="Proteomes" id="UP001286313"/>
    </source>
</evidence>
<comment type="subcellular location">
    <subcellularLocation>
        <location evidence="3">Nucleus</location>
    </subcellularLocation>
</comment>
<keyword evidence="12" id="KW-0539">Nucleus</keyword>
<keyword evidence="11" id="KW-0460">Magnesium</keyword>
<comment type="caution">
    <text evidence="17">The sequence shown here is derived from an EMBL/GenBank/DDBJ whole genome shotgun (WGS) entry which is preliminary data.</text>
</comment>
<dbReference type="AlphaFoldDB" id="A0AAE1GNX8"/>
<dbReference type="InterPro" id="IPR043519">
    <property type="entry name" value="NT_sf"/>
</dbReference>
<dbReference type="PANTHER" id="PTHR10682:SF10">
    <property type="entry name" value="POLYNUCLEOTIDE ADENYLYLTRANSFERASE"/>
    <property type="match status" value="1"/>
</dbReference>
<dbReference type="GO" id="GO:0006397">
    <property type="term" value="P:mRNA processing"/>
    <property type="evidence" value="ECO:0007669"/>
    <property type="project" value="UniProtKB-KW"/>
</dbReference>
<evidence type="ECO:0000256" key="11">
    <source>
        <dbReference type="ARBA" id="ARBA00022842"/>
    </source>
</evidence>
<evidence type="ECO:0000256" key="13">
    <source>
        <dbReference type="ARBA" id="ARBA00048830"/>
    </source>
</evidence>
<dbReference type="GO" id="GO:0031123">
    <property type="term" value="P:RNA 3'-end processing"/>
    <property type="evidence" value="ECO:0007669"/>
    <property type="project" value="InterPro"/>
</dbReference>
<dbReference type="SUPFAM" id="SSF81301">
    <property type="entry name" value="Nucleotidyltransferase"/>
    <property type="match status" value="1"/>
</dbReference>
<proteinExistence type="inferred from homology"/>
<evidence type="ECO:0000313" key="17">
    <source>
        <dbReference type="EMBL" id="KAK3895391.1"/>
    </source>
</evidence>
<comment type="catalytic activity">
    <reaction evidence="13">
        <text>RNA(n) + ATP = RNA(n)-3'-adenine ribonucleotide + diphosphate</text>
        <dbReference type="Rhea" id="RHEA:11332"/>
        <dbReference type="Rhea" id="RHEA-COMP:14527"/>
        <dbReference type="Rhea" id="RHEA-COMP:17347"/>
        <dbReference type="ChEBI" id="CHEBI:30616"/>
        <dbReference type="ChEBI" id="CHEBI:33019"/>
        <dbReference type="ChEBI" id="CHEBI:140395"/>
        <dbReference type="ChEBI" id="CHEBI:173115"/>
        <dbReference type="EC" id="2.7.7.19"/>
    </reaction>
</comment>
<evidence type="ECO:0000259" key="14">
    <source>
        <dbReference type="Pfam" id="PF04926"/>
    </source>
</evidence>
<dbReference type="SUPFAM" id="SSF55003">
    <property type="entry name" value="PAP/Archaeal CCA-adding enzyme, C-terminal domain"/>
    <property type="match status" value="1"/>
</dbReference>
<keyword evidence="6" id="KW-0507">mRNA processing</keyword>
<accession>A0AAE1GNX8</accession>
<dbReference type="InterPro" id="IPR011068">
    <property type="entry name" value="NuclTrfase_I-like_C"/>
</dbReference>
<dbReference type="Proteomes" id="UP001286313">
    <property type="component" value="Unassembled WGS sequence"/>
</dbReference>
<dbReference type="Gene3D" id="3.30.70.590">
    <property type="entry name" value="Poly(A) polymerase predicted RNA binding domain"/>
    <property type="match status" value="1"/>
</dbReference>
<dbReference type="EMBL" id="JAWQEG010000041">
    <property type="protein sequence ID" value="KAK3895391.1"/>
    <property type="molecule type" value="Genomic_DNA"/>
</dbReference>
<feature type="domain" description="Poly(A) polymerase RNA-binding" evidence="14">
    <location>
        <begin position="156"/>
        <end position="215"/>
    </location>
</feature>
<evidence type="ECO:0000256" key="6">
    <source>
        <dbReference type="ARBA" id="ARBA00022664"/>
    </source>
</evidence>
<evidence type="ECO:0000256" key="9">
    <source>
        <dbReference type="ARBA" id="ARBA00022741"/>
    </source>
</evidence>
<evidence type="ECO:0000256" key="12">
    <source>
        <dbReference type="ARBA" id="ARBA00023242"/>
    </source>
</evidence>
<evidence type="ECO:0000256" key="7">
    <source>
        <dbReference type="ARBA" id="ARBA00022679"/>
    </source>
</evidence>